<dbReference type="EMBL" id="CAJNOO010006866">
    <property type="protein sequence ID" value="CAF1457140.1"/>
    <property type="molecule type" value="Genomic_DNA"/>
</dbReference>
<keyword evidence="4 9" id="KW-1133">Transmembrane helix</keyword>
<dbReference type="AlphaFoldDB" id="A0A819U9H6"/>
<feature type="transmembrane region" description="Helical" evidence="9">
    <location>
        <begin position="130"/>
        <end position="150"/>
    </location>
</feature>
<dbReference type="PROSITE" id="PS50262">
    <property type="entry name" value="G_PROTEIN_RECEP_F1_2"/>
    <property type="match status" value="1"/>
</dbReference>
<keyword evidence="6 9" id="KW-0472">Membrane</keyword>
<evidence type="ECO:0000313" key="13">
    <source>
        <dbReference type="Proteomes" id="UP000663823"/>
    </source>
</evidence>
<feature type="transmembrane region" description="Helical" evidence="9">
    <location>
        <begin position="87"/>
        <end position="109"/>
    </location>
</feature>
<dbReference type="PANTHER" id="PTHR24229:SF40">
    <property type="entry name" value="ALLATOSTATIN C RECEPTOR 1-RELATED"/>
    <property type="match status" value="1"/>
</dbReference>
<dbReference type="Gene3D" id="1.20.1070.10">
    <property type="entry name" value="Rhodopsin 7-helix transmembrane proteins"/>
    <property type="match status" value="1"/>
</dbReference>
<dbReference type="Pfam" id="PF00001">
    <property type="entry name" value="7tm_1"/>
    <property type="match status" value="1"/>
</dbReference>
<evidence type="ECO:0000256" key="5">
    <source>
        <dbReference type="ARBA" id="ARBA00023040"/>
    </source>
</evidence>
<evidence type="ECO:0000259" key="10">
    <source>
        <dbReference type="PROSITE" id="PS50262"/>
    </source>
</evidence>
<dbReference type="InterPro" id="IPR000276">
    <property type="entry name" value="GPCR_Rhodpsn"/>
</dbReference>
<organism evidence="12 13">
    <name type="scientific">Rotaria sordida</name>
    <dbReference type="NCBI Taxonomy" id="392033"/>
    <lineage>
        <taxon>Eukaryota</taxon>
        <taxon>Metazoa</taxon>
        <taxon>Spiralia</taxon>
        <taxon>Gnathifera</taxon>
        <taxon>Rotifera</taxon>
        <taxon>Eurotatoria</taxon>
        <taxon>Bdelloidea</taxon>
        <taxon>Philodinida</taxon>
        <taxon>Philodinidae</taxon>
        <taxon>Rotaria</taxon>
    </lineage>
</organism>
<feature type="transmembrane region" description="Helical" evidence="9">
    <location>
        <begin position="257"/>
        <end position="281"/>
    </location>
</feature>
<feature type="transmembrane region" description="Helical" evidence="9">
    <location>
        <begin position="170"/>
        <end position="193"/>
    </location>
</feature>
<name>A0A819U9H6_9BILA</name>
<keyword evidence="3 9" id="KW-0812">Transmembrane</keyword>
<comment type="caution">
    <text evidence="12">The sequence shown here is derived from an EMBL/GenBank/DDBJ whole genome shotgun (WGS) entry which is preliminary data.</text>
</comment>
<feature type="transmembrane region" description="Helical" evidence="9">
    <location>
        <begin position="46"/>
        <end position="67"/>
    </location>
</feature>
<feature type="domain" description="G-protein coupled receptors family 1 profile" evidence="10">
    <location>
        <begin position="26"/>
        <end position="279"/>
    </location>
</feature>
<dbReference type="SUPFAM" id="SSF81321">
    <property type="entry name" value="Family A G protein-coupled receptor-like"/>
    <property type="match status" value="1"/>
</dbReference>
<keyword evidence="8" id="KW-0807">Transducer</keyword>
<proteinExistence type="predicted"/>
<dbReference type="OrthoDB" id="10015772at2759"/>
<dbReference type="GO" id="GO:0005886">
    <property type="term" value="C:plasma membrane"/>
    <property type="evidence" value="ECO:0007669"/>
    <property type="project" value="UniProtKB-SubCell"/>
</dbReference>
<evidence type="ECO:0000256" key="1">
    <source>
        <dbReference type="ARBA" id="ARBA00004651"/>
    </source>
</evidence>
<evidence type="ECO:0000313" key="11">
    <source>
        <dbReference type="EMBL" id="CAF1457140.1"/>
    </source>
</evidence>
<dbReference type="PANTHER" id="PTHR24229">
    <property type="entry name" value="NEUROPEPTIDES RECEPTOR"/>
    <property type="match status" value="1"/>
</dbReference>
<dbReference type="GO" id="GO:0004930">
    <property type="term" value="F:G protein-coupled receptor activity"/>
    <property type="evidence" value="ECO:0007669"/>
    <property type="project" value="UniProtKB-KW"/>
</dbReference>
<evidence type="ECO:0000256" key="3">
    <source>
        <dbReference type="ARBA" id="ARBA00022692"/>
    </source>
</evidence>
<gene>
    <name evidence="12" type="ORF">OTI717_LOCUS33713</name>
    <name evidence="11" type="ORF">RFH988_LOCUS37006</name>
</gene>
<keyword evidence="7" id="KW-0675">Receptor</keyword>
<evidence type="ECO:0000256" key="8">
    <source>
        <dbReference type="ARBA" id="ARBA00023224"/>
    </source>
</evidence>
<protein>
    <recommendedName>
        <fullName evidence="10">G-protein coupled receptors family 1 profile domain-containing protein</fullName>
    </recommendedName>
</protein>
<evidence type="ECO:0000313" key="12">
    <source>
        <dbReference type="EMBL" id="CAF4091845.1"/>
    </source>
</evidence>
<reference evidence="12" key="1">
    <citation type="submission" date="2021-02" db="EMBL/GenBank/DDBJ databases">
        <authorList>
            <person name="Nowell W R."/>
        </authorList>
    </citation>
    <scope>NUCLEOTIDE SEQUENCE</scope>
</reference>
<dbReference type="GO" id="GO:0042277">
    <property type="term" value="F:peptide binding"/>
    <property type="evidence" value="ECO:0007669"/>
    <property type="project" value="TreeGrafter"/>
</dbReference>
<sequence length="304" mass="36084">MSNIVERVLQTNIYIQPIHFLLAIITNIFNIRILCCRTLLSSPCTYYFLVYAILSIIYTCLLCPIQFARGFSINWINGQVTCKIHTYLLFILPFHSNIMLILASLDRYYSSLKIRRLQSTSAIRIASRNIIYTTLFSIFYMLPMLFIYNWNEKSRKCLLKFHNIINIYTLSQFIIYYILSPSIMILFGILTVYNIRQKSIRVILCISWIRQRRRRRTEYQLVRMLILQVIVHLILVLPFGIIYSINSIIPSTQTPTIIAIRLIFVSWQQCDHFISFFLYILSASIYRQQLIRLLKSIKCLNIRK</sequence>
<dbReference type="Proteomes" id="UP000663823">
    <property type="component" value="Unassembled WGS sequence"/>
</dbReference>
<dbReference type="CDD" id="cd00637">
    <property type="entry name" value="7tm_classA_rhodopsin-like"/>
    <property type="match status" value="1"/>
</dbReference>
<dbReference type="EMBL" id="CAJOAX010011345">
    <property type="protein sequence ID" value="CAF4091845.1"/>
    <property type="molecule type" value="Genomic_DNA"/>
</dbReference>
<feature type="transmembrane region" description="Helical" evidence="9">
    <location>
        <begin position="221"/>
        <end position="245"/>
    </location>
</feature>
<evidence type="ECO:0000256" key="6">
    <source>
        <dbReference type="ARBA" id="ARBA00023136"/>
    </source>
</evidence>
<accession>A0A819U9H6</accession>
<evidence type="ECO:0000256" key="7">
    <source>
        <dbReference type="ARBA" id="ARBA00023170"/>
    </source>
</evidence>
<keyword evidence="2" id="KW-1003">Cell membrane</keyword>
<dbReference type="InterPro" id="IPR017452">
    <property type="entry name" value="GPCR_Rhodpsn_7TM"/>
</dbReference>
<evidence type="ECO:0000256" key="9">
    <source>
        <dbReference type="SAM" id="Phobius"/>
    </source>
</evidence>
<evidence type="ECO:0000256" key="2">
    <source>
        <dbReference type="ARBA" id="ARBA00022475"/>
    </source>
</evidence>
<comment type="subcellular location">
    <subcellularLocation>
        <location evidence="1">Cell membrane</location>
        <topology evidence="1">Multi-pass membrane protein</topology>
    </subcellularLocation>
</comment>
<keyword evidence="5" id="KW-0297">G-protein coupled receptor</keyword>
<evidence type="ECO:0000256" key="4">
    <source>
        <dbReference type="ARBA" id="ARBA00022989"/>
    </source>
</evidence>
<dbReference type="Proteomes" id="UP000663882">
    <property type="component" value="Unassembled WGS sequence"/>
</dbReference>
<dbReference type="GO" id="GO:0043005">
    <property type="term" value="C:neuron projection"/>
    <property type="evidence" value="ECO:0007669"/>
    <property type="project" value="TreeGrafter"/>
</dbReference>
<feature type="transmembrane region" description="Helical" evidence="9">
    <location>
        <begin position="13"/>
        <end position="34"/>
    </location>
</feature>